<comment type="caution">
    <text evidence="1">The sequence shown here is derived from an EMBL/GenBank/DDBJ whole genome shotgun (WGS) entry which is preliminary data.</text>
</comment>
<reference evidence="2" key="1">
    <citation type="journal article" date="2019" name="Int. J. Syst. Evol. Microbiol.">
        <title>The Global Catalogue of Microorganisms (GCM) 10K type strain sequencing project: providing services to taxonomists for standard genome sequencing and annotation.</title>
        <authorList>
            <consortium name="The Broad Institute Genomics Platform"/>
            <consortium name="The Broad Institute Genome Sequencing Center for Infectious Disease"/>
            <person name="Wu L."/>
            <person name="Ma J."/>
        </authorList>
    </citation>
    <scope>NUCLEOTIDE SEQUENCE [LARGE SCALE GENOMIC DNA]</scope>
    <source>
        <strain evidence="2">CGMCC 4.7645</strain>
    </source>
</reference>
<dbReference type="EMBL" id="JBHUKR010000009">
    <property type="protein sequence ID" value="MFD2418567.1"/>
    <property type="molecule type" value="Genomic_DNA"/>
</dbReference>
<evidence type="ECO:0000313" key="2">
    <source>
        <dbReference type="Proteomes" id="UP001597417"/>
    </source>
</evidence>
<keyword evidence="2" id="KW-1185">Reference proteome</keyword>
<dbReference type="InterPro" id="IPR032710">
    <property type="entry name" value="NTF2-like_dom_sf"/>
</dbReference>
<evidence type="ECO:0000313" key="1">
    <source>
        <dbReference type="EMBL" id="MFD2418567.1"/>
    </source>
</evidence>
<dbReference type="SUPFAM" id="SSF54427">
    <property type="entry name" value="NTF2-like"/>
    <property type="match status" value="1"/>
</dbReference>
<dbReference type="Proteomes" id="UP001597417">
    <property type="component" value="Unassembled WGS sequence"/>
</dbReference>
<proteinExistence type="predicted"/>
<gene>
    <name evidence="1" type="ORF">ACFSXZ_19780</name>
</gene>
<name>A0ABW5FXM2_9PSEU</name>
<organism evidence="1 2">
    <name type="scientific">Amycolatopsis pigmentata</name>
    <dbReference type="NCBI Taxonomy" id="450801"/>
    <lineage>
        <taxon>Bacteria</taxon>
        <taxon>Bacillati</taxon>
        <taxon>Actinomycetota</taxon>
        <taxon>Actinomycetes</taxon>
        <taxon>Pseudonocardiales</taxon>
        <taxon>Pseudonocardiaceae</taxon>
        <taxon>Amycolatopsis</taxon>
    </lineage>
</organism>
<protein>
    <recommendedName>
        <fullName evidence="3">Mce-associated membrane protein</fullName>
    </recommendedName>
</protein>
<evidence type="ECO:0008006" key="3">
    <source>
        <dbReference type="Google" id="ProtNLM"/>
    </source>
</evidence>
<accession>A0ABW5FXM2</accession>
<sequence>MSALPASSTPRHRRLLPVLVVVISLMVGGGLVAREFYQRPQGVSTAMTVPPGAGDVAPDAEPGPATVRLTPDAAAHPQHEAVRALMQTYFDAINRGDYDAWRTTVTRVKIAAQPRPDWQANYRSTRDGSIVIYRIDPSPGNGLNVLIGFTSVQDPSAAPPELRAGCLRWRLVFPLTLESGRWKLDSGPQASTLEVSQC</sequence>
<dbReference type="RefSeq" id="WP_378266585.1">
    <property type="nucleotide sequence ID" value="NZ_JBHUKR010000009.1"/>
</dbReference>